<feature type="compositionally biased region" description="Basic and acidic residues" evidence="1">
    <location>
        <begin position="58"/>
        <end position="76"/>
    </location>
</feature>
<sequence length="120" mass="13435">SHLFIEIPLWLQYGRRTNWHPTYGVAIFKNVKKFSKTGTVSIGTVFEFLPTKVQGKGTCHDHQRATGEGRRDREISSVRSAADATRHRVTINFEVGDQCEDASANGKGLGGDEWRTSELD</sequence>
<feature type="non-terminal residue" evidence="2">
    <location>
        <position position="1"/>
    </location>
</feature>
<accession>A0A5J4PRN8</accession>
<feature type="compositionally biased region" description="Basic and acidic residues" evidence="1">
    <location>
        <begin position="110"/>
        <end position="120"/>
    </location>
</feature>
<evidence type="ECO:0000313" key="2">
    <source>
        <dbReference type="EMBL" id="KAA6311279.1"/>
    </source>
</evidence>
<gene>
    <name evidence="2" type="ORF">EZS28_056158</name>
</gene>
<organism evidence="2 3">
    <name type="scientific">Streblomastix strix</name>
    <dbReference type="NCBI Taxonomy" id="222440"/>
    <lineage>
        <taxon>Eukaryota</taxon>
        <taxon>Metamonada</taxon>
        <taxon>Preaxostyla</taxon>
        <taxon>Oxymonadida</taxon>
        <taxon>Streblomastigidae</taxon>
        <taxon>Streblomastix</taxon>
    </lineage>
</organism>
<evidence type="ECO:0000256" key="1">
    <source>
        <dbReference type="SAM" id="MobiDB-lite"/>
    </source>
</evidence>
<feature type="region of interest" description="Disordered" evidence="1">
    <location>
        <begin position="55"/>
        <end position="83"/>
    </location>
</feature>
<reference evidence="2 3" key="1">
    <citation type="submission" date="2019-03" db="EMBL/GenBank/DDBJ databases">
        <title>Single cell metagenomics reveals metabolic interactions within the superorganism composed of flagellate Streblomastix strix and complex community of Bacteroidetes bacteria on its surface.</title>
        <authorList>
            <person name="Treitli S.C."/>
            <person name="Kolisko M."/>
            <person name="Husnik F."/>
            <person name="Keeling P."/>
            <person name="Hampl V."/>
        </authorList>
    </citation>
    <scope>NUCLEOTIDE SEQUENCE [LARGE SCALE GENOMIC DNA]</scope>
    <source>
        <strain evidence="2">ST1C</strain>
    </source>
</reference>
<dbReference type="AlphaFoldDB" id="A0A5J4PRN8"/>
<name>A0A5J4PRN8_9EUKA</name>
<comment type="caution">
    <text evidence="2">The sequence shown here is derived from an EMBL/GenBank/DDBJ whole genome shotgun (WGS) entry which is preliminary data.</text>
</comment>
<evidence type="ECO:0000313" key="3">
    <source>
        <dbReference type="Proteomes" id="UP000324800"/>
    </source>
</evidence>
<protein>
    <submittedName>
        <fullName evidence="2">Uncharacterized protein</fullName>
    </submittedName>
</protein>
<feature type="region of interest" description="Disordered" evidence="1">
    <location>
        <begin position="100"/>
        <end position="120"/>
    </location>
</feature>
<proteinExistence type="predicted"/>
<dbReference type="Proteomes" id="UP000324800">
    <property type="component" value="Unassembled WGS sequence"/>
</dbReference>
<dbReference type="EMBL" id="SNRW01049322">
    <property type="protein sequence ID" value="KAA6311279.1"/>
    <property type="molecule type" value="Genomic_DNA"/>
</dbReference>